<evidence type="ECO:0000259" key="1">
    <source>
        <dbReference type="Pfam" id="PF12674"/>
    </source>
</evidence>
<dbReference type="Proteomes" id="UP000270678">
    <property type="component" value="Chromosome"/>
</dbReference>
<evidence type="ECO:0000313" key="3">
    <source>
        <dbReference type="Proteomes" id="UP000270678"/>
    </source>
</evidence>
<dbReference type="RefSeq" id="WP_126999804.1">
    <property type="nucleotide sequence ID" value="NZ_CP034346.1"/>
</dbReference>
<feature type="domain" description="Putative zinc ribbon" evidence="1">
    <location>
        <begin position="6"/>
        <end position="88"/>
    </location>
</feature>
<dbReference type="Pfam" id="PF12674">
    <property type="entry name" value="Zn_ribbon_2"/>
    <property type="match status" value="1"/>
</dbReference>
<accession>A0A3Q9IC81</accession>
<organism evidence="2 3">
    <name type="scientific">Paenibacillus lutimineralis</name>
    <dbReference type="NCBI Taxonomy" id="2707005"/>
    <lineage>
        <taxon>Bacteria</taxon>
        <taxon>Bacillati</taxon>
        <taxon>Bacillota</taxon>
        <taxon>Bacilli</taxon>
        <taxon>Bacillales</taxon>
        <taxon>Paenibacillaceae</taxon>
        <taxon>Paenibacillus</taxon>
    </lineage>
</organism>
<protein>
    <submittedName>
        <fullName evidence="2">Transcriptional regulator</fullName>
    </submittedName>
</protein>
<evidence type="ECO:0000313" key="2">
    <source>
        <dbReference type="EMBL" id="AZS15802.1"/>
    </source>
</evidence>
<name>A0A3Q9IC81_9BACL</name>
<proteinExistence type="predicted"/>
<dbReference type="KEGG" id="plut:EI981_16065"/>
<gene>
    <name evidence="2" type="ORF">EI981_16065</name>
</gene>
<dbReference type="OrthoDB" id="9801008at2"/>
<dbReference type="InterPro" id="IPR025868">
    <property type="entry name" value="Zn_ribbon_dom_put"/>
</dbReference>
<dbReference type="AlphaFoldDB" id="A0A3Q9IC81"/>
<keyword evidence="3" id="KW-1185">Reference proteome</keyword>
<sequence length="88" mass="9937">MNDMKLCQSCAMPMNQPEAEYGTEADGSKSEDYCHYCYKEGNFTADVTMDEMIEICVPHMVSDEPGGMSEETARSMLQGLLPTLKRWQ</sequence>
<reference evidence="3" key="1">
    <citation type="submission" date="2018-12" db="EMBL/GenBank/DDBJ databases">
        <title>Complete genome sequence of Paenibacillus sp. MBLB1234.</title>
        <authorList>
            <person name="Nam Y.-D."/>
            <person name="Kang J."/>
            <person name="Chung W.-H."/>
            <person name="Park Y.S."/>
        </authorList>
    </citation>
    <scope>NUCLEOTIDE SEQUENCE [LARGE SCALE GENOMIC DNA]</scope>
    <source>
        <strain evidence="3">MBLB1234</strain>
    </source>
</reference>
<dbReference type="EMBL" id="CP034346">
    <property type="protein sequence ID" value="AZS15802.1"/>
    <property type="molecule type" value="Genomic_DNA"/>
</dbReference>